<dbReference type="GO" id="GO:0008483">
    <property type="term" value="F:transaminase activity"/>
    <property type="evidence" value="ECO:0007669"/>
    <property type="project" value="UniProtKB-KW"/>
</dbReference>
<dbReference type="InterPro" id="IPR015421">
    <property type="entry name" value="PyrdxlP-dep_Trfase_major"/>
</dbReference>
<dbReference type="Gene3D" id="3.40.640.10">
    <property type="entry name" value="Type I PLP-dependent aspartate aminotransferase-like (Major domain)"/>
    <property type="match status" value="1"/>
</dbReference>
<evidence type="ECO:0000313" key="8">
    <source>
        <dbReference type="EMBL" id="QIG80644.1"/>
    </source>
</evidence>
<evidence type="ECO:0000256" key="3">
    <source>
        <dbReference type="ARBA" id="ARBA00022679"/>
    </source>
</evidence>
<dbReference type="InterPro" id="IPR006311">
    <property type="entry name" value="TAT_signal"/>
</dbReference>
<evidence type="ECO:0000259" key="7">
    <source>
        <dbReference type="Pfam" id="PF00155"/>
    </source>
</evidence>
<keyword evidence="2 8" id="KW-0032">Aminotransferase</keyword>
<sequence length="374" mass="39826">MGMKVSRRGLLGAASVGVGMAAFPCYAESFGAAPQDAPLFGPAPGVALLSRNENPYGPAPSAVQSITRWADKGCYYADGGARRLVEMLSERFGVGMDHIAIGSGSTEILMSAALAMKDKGAIVCPELFWDATVLYAQAKGANVKRVPLKPDMSVDLAAMEAAVTDDVALVQICNPNNPTGMVLDGEELRGFVRRVSQKATVLIDEAYIELTDRPDYSSVVDLVKEGCDLIVTRTFSKIYGMAGLRVGYAVTTPENVHAIRGYEMSFGGNTAGLAAAVASYNDAGFTNFSKDKILEARGIMLDAVAAAGLRALPSQTNFLYVEVPDADAMQAAMRERGVMIRPAYGKWKTWSRASTGRIEDVRRYAAALPEIIGA</sequence>
<comment type="similarity">
    <text evidence="1">Belongs to the class-II pyridoxal-phosphate-dependent aminotransferase family. Histidinol-phosphate aminotransferase subfamily.</text>
</comment>
<name>A0A6G6Y6S2_9SPHN</name>
<keyword evidence="4" id="KW-0663">Pyridoxal phosphate</keyword>
<keyword evidence="3 8" id="KW-0808">Transferase</keyword>
<dbReference type="SUPFAM" id="SSF53383">
    <property type="entry name" value="PLP-dependent transferases"/>
    <property type="match status" value="1"/>
</dbReference>
<reference evidence="8 9" key="1">
    <citation type="submission" date="2020-02" db="EMBL/GenBank/DDBJ databases">
        <authorList>
            <person name="Zheng R.K."/>
            <person name="Sun C.M."/>
        </authorList>
    </citation>
    <scope>NUCLEOTIDE SEQUENCE [LARGE SCALE GENOMIC DNA]</scope>
    <source>
        <strain evidence="9">zrk23</strain>
    </source>
</reference>
<dbReference type="InterPro" id="IPR015422">
    <property type="entry name" value="PyrdxlP-dep_Trfase_small"/>
</dbReference>
<keyword evidence="9" id="KW-1185">Reference proteome</keyword>
<dbReference type="PANTHER" id="PTHR43643">
    <property type="entry name" value="HISTIDINOL-PHOSPHATE AMINOTRANSFERASE 2"/>
    <property type="match status" value="1"/>
</dbReference>
<feature type="chain" id="PRO_5026083465" evidence="6">
    <location>
        <begin position="28"/>
        <end position="374"/>
    </location>
</feature>
<dbReference type="Pfam" id="PF00155">
    <property type="entry name" value="Aminotran_1_2"/>
    <property type="match status" value="1"/>
</dbReference>
<dbReference type="InterPro" id="IPR015424">
    <property type="entry name" value="PyrdxlP-dep_Trfase"/>
</dbReference>
<evidence type="ECO:0000256" key="6">
    <source>
        <dbReference type="SAM" id="SignalP"/>
    </source>
</evidence>
<feature type="signal peptide" evidence="6">
    <location>
        <begin position="1"/>
        <end position="27"/>
    </location>
</feature>
<evidence type="ECO:0000256" key="4">
    <source>
        <dbReference type="ARBA" id="ARBA00022898"/>
    </source>
</evidence>
<dbReference type="KEGG" id="spzr:G5C33_13220"/>
<feature type="domain" description="Aminotransferase class I/classII large" evidence="7">
    <location>
        <begin position="48"/>
        <end position="367"/>
    </location>
</feature>
<dbReference type="InterPro" id="IPR004839">
    <property type="entry name" value="Aminotransferase_I/II_large"/>
</dbReference>
<comment type="pathway">
    <text evidence="5">Amino-acid biosynthesis.</text>
</comment>
<evidence type="ECO:0000313" key="9">
    <source>
        <dbReference type="Proteomes" id="UP000501568"/>
    </source>
</evidence>
<organism evidence="8 9">
    <name type="scientific">Stakelama tenebrarum</name>
    <dbReference type="NCBI Taxonomy" id="2711215"/>
    <lineage>
        <taxon>Bacteria</taxon>
        <taxon>Pseudomonadati</taxon>
        <taxon>Pseudomonadota</taxon>
        <taxon>Alphaproteobacteria</taxon>
        <taxon>Sphingomonadales</taxon>
        <taxon>Sphingomonadaceae</taxon>
        <taxon>Stakelama</taxon>
    </lineage>
</organism>
<dbReference type="InterPro" id="IPR050106">
    <property type="entry name" value="HistidinolP_aminotransfase"/>
</dbReference>
<dbReference type="GO" id="GO:0030170">
    <property type="term" value="F:pyridoxal phosphate binding"/>
    <property type="evidence" value="ECO:0007669"/>
    <property type="project" value="InterPro"/>
</dbReference>
<dbReference type="Gene3D" id="3.90.1150.10">
    <property type="entry name" value="Aspartate Aminotransferase, domain 1"/>
    <property type="match status" value="1"/>
</dbReference>
<accession>A0A6G6Y6S2</accession>
<dbReference type="Proteomes" id="UP000501568">
    <property type="component" value="Chromosome"/>
</dbReference>
<evidence type="ECO:0000256" key="5">
    <source>
        <dbReference type="ARBA" id="ARBA00029440"/>
    </source>
</evidence>
<dbReference type="PROSITE" id="PS51318">
    <property type="entry name" value="TAT"/>
    <property type="match status" value="1"/>
</dbReference>
<dbReference type="EMBL" id="CP049109">
    <property type="protein sequence ID" value="QIG80644.1"/>
    <property type="molecule type" value="Genomic_DNA"/>
</dbReference>
<dbReference type="AlphaFoldDB" id="A0A6G6Y6S2"/>
<evidence type="ECO:0000256" key="2">
    <source>
        <dbReference type="ARBA" id="ARBA00022576"/>
    </source>
</evidence>
<gene>
    <name evidence="8" type="ORF">G5C33_13220</name>
</gene>
<evidence type="ECO:0000256" key="1">
    <source>
        <dbReference type="ARBA" id="ARBA00007970"/>
    </source>
</evidence>
<proteinExistence type="inferred from homology"/>
<dbReference type="CDD" id="cd00609">
    <property type="entry name" value="AAT_like"/>
    <property type="match status" value="1"/>
</dbReference>
<protein>
    <submittedName>
        <fullName evidence="8">Aminotransferase class I/II-fold pyridoxal phosphate-dependent enzyme</fullName>
    </submittedName>
</protein>
<keyword evidence="6" id="KW-0732">Signal</keyword>
<dbReference type="PANTHER" id="PTHR43643:SF3">
    <property type="entry name" value="HISTIDINOL-PHOSPHATE AMINOTRANSFERASE"/>
    <property type="match status" value="1"/>
</dbReference>